<evidence type="ECO:0000256" key="1">
    <source>
        <dbReference type="SAM" id="Phobius"/>
    </source>
</evidence>
<evidence type="ECO:0000313" key="3">
    <source>
        <dbReference type="EMBL" id="MBD7969241.1"/>
    </source>
</evidence>
<dbReference type="Proteomes" id="UP000608071">
    <property type="component" value="Unassembled WGS sequence"/>
</dbReference>
<keyword evidence="3" id="KW-0378">Hydrolase</keyword>
<keyword evidence="3" id="KW-0645">Protease</keyword>
<keyword evidence="3" id="KW-0482">Metalloprotease</keyword>
<proteinExistence type="predicted"/>
<name>A0ABR8T0E0_9BACL</name>
<feature type="domain" description="CAAX prenyl protease 2/Lysostaphin resistance protein A-like" evidence="2">
    <location>
        <begin position="89"/>
        <end position="190"/>
    </location>
</feature>
<dbReference type="GO" id="GO:0008237">
    <property type="term" value="F:metallopeptidase activity"/>
    <property type="evidence" value="ECO:0007669"/>
    <property type="project" value="UniProtKB-KW"/>
</dbReference>
<keyword evidence="4" id="KW-1185">Reference proteome</keyword>
<feature type="transmembrane region" description="Helical" evidence="1">
    <location>
        <begin position="155"/>
        <end position="172"/>
    </location>
</feature>
<dbReference type="InterPro" id="IPR003675">
    <property type="entry name" value="Rce1/LyrA-like_dom"/>
</dbReference>
<evidence type="ECO:0000259" key="2">
    <source>
        <dbReference type="Pfam" id="PF02517"/>
    </source>
</evidence>
<dbReference type="Pfam" id="PF02517">
    <property type="entry name" value="Rce1-like"/>
    <property type="match status" value="1"/>
</dbReference>
<sequence length="202" mass="23073">MLGISLLLTFSYNLVETCVRITPLRKIGKYTVFVWAMIILISVPFFNDKYLFKMPIHYEKALPIFGFLILLNIVSSRFSGYNPTGKYNIVNFIITYPIIEEIIFRGLILPNLERVFVSSEIIQIFSMPVTTPVIVSAILFAICHLQYYKLSAQSIRFIIFAFSGGILLGAMTVMTQSILFALILHIVFNSFSVIFAKRMSEK</sequence>
<feature type="transmembrane region" description="Helical" evidence="1">
    <location>
        <begin position="121"/>
        <end position="143"/>
    </location>
</feature>
<feature type="transmembrane region" description="Helical" evidence="1">
    <location>
        <begin position="27"/>
        <end position="46"/>
    </location>
</feature>
<comment type="caution">
    <text evidence="3">The sequence shown here is derived from an EMBL/GenBank/DDBJ whole genome shotgun (WGS) entry which is preliminary data.</text>
</comment>
<accession>A0ABR8T0E0</accession>
<keyword evidence="1" id="KW-0812">Transmembrane</keyword>
<organism evidence="3 4">
    <name type="scientific">Paenibacillus gallinarum</name>
    <dbReference type="NCBI Taxonomy" id="2762232"/>
    <lineage>
        <taxon>Bacteria</taxon>
        <taxon>Bacillati</taxon>
        <taxon>Bacillota</taxon>
        <taxon>Bacilli</taxon>
        <taxon>Bacillales</taxon>
        <taxon>Paenibacillaceae</taxon>
        <taxon>Paenibacillus</taxon>
    </lineage>
</organism>
<evidence type="ECO:0000313" key="4">
    <source>
        <dbReference type="Proteomes" id="UP000608071"/>
    </source>
</evidence>
<protein>
    <submittedName>
        <fullName evidence="3">CPBP family intramembrane metalloprotease</fullName>
    </submittedName>
</protein>
<dbReference type="EMBL" id="JACSQL010000006">
    <property type="protein sequence ID" value="MBD7969241.1"/>
    <property type="molecule type" value="Genomic_DNA"/>
</dbReference>
<keyword evidence="1" id="KW-0472">Membrane</keyword>
<reference evidence="3 4" key="1">
    <citation type="submission" date="2020-08" db="EMBL/GenBank/DDBJ databases">
        <title>A Genomic Blueprint of the Chicken Gut Microbiome.</title>
        <authorList>
            <person name="Gilroy R."/>
            <person name="Ravi A."/>
            <person name="Getino M."/>
            <person name="Pursley I."/>
            <person name="Horton D.L."/>
            <person name="Alikhan N.-F."/>
            <person name="Baker D."/>
            <person name="Gharbi K."/>
            <person name="Hall N."/>
            <person name="Watson M."/>
            <person name="Adriaenssens E.M."/>
            <person name="Foster-Nyarko E."/>
            <person name="Jarju S."/>
            <person name="Secka A."/>
            <person name="Antonio M."/>
            <person name="Oren A."/>
            <person name="Chaudhuri R."/>
            <person name="La Ragione R.M."/>
            <person name="Hildebrand F."/>
            <person name="Pallen M.J."/>
        </authorList>
    </citation>
    <scope>NUCLEOTIDE SEQUENCE [LARGE SCALE GENOMIC DNA]</scope>
    <source>
        <strain evidence="3 4">Sa2BVA9</strain>
    </source>
</reference>
<keyword evidence="1" id="KW-1133">Transmembrane helix</keyword>
<gene>
    <name evidence="3" type="ORF">H9647_14290</name>
</gene>
<dbReference type="RefSeq" id="WP_191801056.1">
    <property type="nucleotide sequence ID" value="NZ_JACSQL010000006.1"/>
</dbReference>
<feature type="transmembrane region" description="Helical" evidence="1">
    <location>
        <begin position="178"/>
        <end position="196"/>
    </location>
</feature>
<feature type="transmembrane region" description="Helical" evidence="1">
    <location>
        <begin position="58"/>
        <end position="78"/>
    </location>
</feature>